<feature type="non-terminal residue" evidence="9">
    <location>
        <position position="1134"/>
    </location>
</feature>
<feature type="compositionally biased region" description="Basic residues" evidence="7">
    <location>
        <begin position="298"/>
        <end position="307"/>
    </location>
</feature>
<dbReference type="OrthoDB" id="65569at2759"/>
<dbReference type="InterPro" id="IPR001005">
    <property type="entry name" value="SANT/Myb"/>
</dbReference>
<accession>A0A3E2GZ42</accession>
<feature type="non-terminal residue" evidence="9">
    <location>
        <position position="1"/>
    </location>
</feature>
<protein>
    <recommendedName>
        <fullName evidence="3">beta-glucosidase</fullName>
        <ecNumber evidence="3">3.2.1.21</ecNumber>
    </recommendedName>
</protein>
<dbReference type="PRINTS" id="PR00131">
    <property type="entry name" value="GLHYDRLASE1"/>
</dbReference>
<keyword evidence="5" id="KW-0326">Glycosidase</keyword>
<evidence type="ECO:0000313" key="9">
    <source>
        <dbReference type="EMBL" id="RFU26430.1"/>
    </source>
</evidence>
<dbReference type="GO" id="GO:0030245">
    <property type="term" value="P:cellulose catabolic process"/>
    <property type="evidence" value="ECO:0007669"/>
    <property type="project" value="UniProtKB-ARBA"/>
</dbReference>
<feature type="compositionally biased region" description="Basic and acidic residues" evidence="7">
    <location>
        <begin position="190"/>
        <end position="201"/>
    </location>
</feature>
<feature type="compositionally biased region" description="Polar residues" evidence="7">
    <location>
        <begin position="156"/>
        <end position="175"/>
    </location>
</feature>
<comment type="function">
    <text evidence="6">Plays an important role in cellulose degradation. Shows hydrolytic activity against several glycosidic compounds.</text>
</comment>
<comment type="catalytic activity">
    <reaction evidence="1">
        <text>Hydrolysis of terminal, non-reducing beta-D-glucosyl residues with release of beta-D-glucose.</text>
        <dbReference type="EC" id="3.2.1.21"/>
    </reaction>
</comment>
<keyword evidence="4" id="KW-0378">Hydrolase</keyword>
<dbReference type="Proteomes" id="UP000258309">
    <property type="component" value="Unassembled WGS sequence"/>
</dbReference>
<sequence length="1134" mass="125237">MSSMIKKKGALSFKPKAPQIRRPPGAASTPSSTRPSVERQTQTPAPIVKPIEIESISIAAAESSAEVTTTNRSNETPQSDVTAESSPSIITVSVDGTVAEKPASKRKAVTDVEVSELERAKKRPARNVPTSRIKPAEGTLLPTSHVVVDAEESIQPEHTSSIQEPVSPNGPSSGSIPEPDTPITMQTTSGHDREGIPELRQDGLGGAGHNETILSARGTNFKAVSHNERITEVTTTPIAQDVPISLYPDPTAAGGIDLSAMGAGEVNQVANVIPMEPLNPDGTSAASEIDASTEPDKRRKQPRKRRIAQGEEGADVRATIEIQLNRPRRVGRKTSEKKKEPKKKKQRAVTPEGAELDKIEPSVVKMAELCQDLRIGQKFSKHDEIKQRDIQKKAKTKLAIPNPESVPPEEEANRRESDAANAEADDAEVQVGPIAGPQMRVIDGQIVLDDSTLVLDRHKRAAAEGLAMEEVEENDFTRVVTSATYMKREKAQSWDSAAEEIFYKGLRMFGTDFQTISKMFPHRNRRQIKLKFNREERINPDKITKALVGERITIDMEEYQSLTGLQYEEVADIEAERARIDKEHEAEAQALLAELAEVTRQKKAAIHANAGKKGTDSSKENNSGADNEDGKASAASKSKKKSAKTKKKNIHSVSGGGEEVEAKTTSSKYVTYNYQIEGAPDVDGRGPSIWDVFCKIPGKIADGSSGDVACDSYNRTAEDIELLKSTGAKAYRFSISWSRIIPIGGRNDPINEKGIAFYRKFVDDLLEAGITPFVTLFHWDLPDGLDKRYGGLLNKEEFVADFAHYARTLFTAIPKVKHWITFNEPWCSSILGYNTGLFAPGHTSDRTKSAVGDSSREAWQAGHNFILAHATAVKIYREEFKPKDGGEIGITLNGDAVYPWDPEDPKDVEAAERKLEFSISWFADPIYFGRYPASMVAQLGDRLPTFTPEESALVKGSNDFYGMNHYTANFIKHKDTPPDVNDFLGNLETLFESKDGRIIGPETQSFWLRPNPQGFRELLGWISKRYGYPKIYVTENGTSLKGENDLPREKIIEDDFRVEYFRGYTAALADASEKDGVNVRGYLAWSLLDNFEWAEGYETRFGVTFVDYEGGQKRYPKKSAKALGPFFDALIKKE</sequence>
<dbReference type="SMART" id="SM00717">
    <property type="entry name" value="SANT"/>
    <property type="match status" value="1"/>
</dbReference>
<feature type="compositionally biased region" description="Polar residues" evidence="7">
    <location>
        <begin position="28"/>
        <end position="44"/>
    </location>
</feature>
<evidence type="ECO:0000256" key="5">
    <source>
        <dbReference type="ARBA" id="ARBA00023295"/>
    </source>
</evidence>
<dbReference type="InterPro" id="IPR001360">
    <property type="entry name" value="Glyco_hydro_1"/>
</dbReference>
<feature type="region of interest" description="Disordered" evidence="7">
    <location>
        <begin position="1"/>
        <end position="207"/>
    </location>
</feature>
<feature type="compositionally biased region" description="Basic and acidic residues" evidence="7">
    <location>
        <begin position="383"/>
        <end position="392"/>
    </location>
</feature>
<evidence type="ECO:0000259" key="8">
    <source>
        <dbReference type="SMART" id="SM00717"/>
    </source>
</evidence>
<evidence type="ECO:0000256" key="4">
    <source>
        <dbReference type="ARBA" id="ARBA00022801"/>
    </source>
</evidence>
<organism evidence="9 10">
    <name type="scientific">Scytalidium lignicola</name>
    <name type="common">Hyphomycete</name>
    <dbReference type="NCBI Taxonomy" id="5539"/>
    <lineage>
        <taxon>Eukaryota</taxon>
        <taxon>Fungi</taxon>
        <taxon>Dikarya</taxon>
        <taxon>Ascomycota</taxon>
        <taxon>Pezizomycotina</taxon>
        <taxon>Leotiomycetes</taxon>
        <taxon>Leotiomycetes incertae sedis</taxon>
        <taxon>Scytalidium</taxon>
    </lineage>
</organism>
<proteinExistence type="inferred from homology"/>
<dbReference type="FunFam" id="3.20.20.80:FF:000011">
    <property type="entry name" value="Cytosolic beta-glucosidase"/>
    <property type="match status" value="1"/>
</dbReference>
<dbReference type="CDD" id="cd00167">
    <property type="entry name" value="SANT"/>
    <property type="match status" value="1"/>
</dbReference>
<name>A0A3E2GZ42_SCYLI</name>
<dbReference type="EMBL" id="NCSJ02000262">
    <property type="protein sequence ID" value="RFU26430.1"/>
    <property type="molecule type" value="Genomic_DNA"/>
</dbReference>
<dbReference type="Gene3D" id="3.20.20.80">
    <property type="entry name" value="Glycosidases"/>
    <property type="match status" value="1"/>
</dbReference>
<feature type="compositionally biased region" description="Basic residues" evidence="7">
    <location>
        <begin position="637"/>
        <end position="650"/>
    </location>
</feature>
<comment type="caution">
    <text evidence="9">The sequence shown here is derived from an EMBL/GenBank/DDBJ whole genome shotgun (WGS) entry which is preliminary data.</text>
</comment>
<evidence type="ECO:0000256" key="3">
    <source>
        <dbReference type="ARBA" id="ARBA00012744"/>
    </source>
</evidence>
<feature type="region of interest" description="Disordered" evidence="7">
    <location>
        <begin position="383"/>
        <end position="427"/>
    </location>
</feature>
<feature type="domain" description="Myb-like" evidence="8">
    <location>
        <begin position="490"/>
        <end position="538"/>
    </location>
</feature>
<keyword evidence="10" id="KW-1185">Reference proteome</keyword>
<dbReference type="SUPFAM" id="SSF46689">
    <property type="entry name" value="Homeodomain-like"/>
    <property type="match status" value="1"/>
</dbReference>
<feature type="compositionally biased region" description="Polar residues" evidence="7">
    <location>
        <begin position="67"/>
        <end position="91"/>
    </location>
</feature>
<dbReference type="PANTHER" id="PTHR10353:SF36">
    <property type="entry name" value="LP05116P"/>
    <property type="match status" value="1"/>
</dbReference>
<evidence type="ECO:0000313" key="10">
    <source>
        <dbReference type="Proteomes" id="UP000258309"/>
    </source>
</evidence>
<dbReference type="GO" id="GO:0080079">
    <property type="term" value="F:cellobiose glucosidase activity"/>
    <property type="evidence" value="ECO:0007669"/>
    <property type="project" value="UniProtKB-ARBA"/>
</dbReference>
<dbReference type="PANTHER" id="PTHR10353">
    <property type="entry name" value="GLYCOSYL HYDROLASE"/>
    <property type="match status" value="1"/>
</dbReference>
<dbReference type="Pfam" id="PF00232">
    <property type="entry name" value="Glyco_hydro_1"/>
    <property type="match status" value="1"/>
</dbReference>
<gene>
    <name evidence="9" type="ORF">B7463_g9915</name>
</gene>
<feature type="region of interest" description="Disordered" evidence="7">
    <location>
        <begin position="604"/>
        <end position="662"/>
    </location>
</feature>
<evidence type="ECO:0000256" key="2">
    <source>
        <dbReference type="ARBA" id="ARBA00010838"/>
    </source>
</evidence>
<dbReference type="AlphaFoldDB" id="A0A3E2GZ42"/>
<feature type="region of interest" description="Disordered" evidence="7">
    <location>
        <begin position="274"/>
        <end position="354"/>
    </location>
</feature>
<dbReference type="InterPro" id="IPR017853">
    <property type="entry name" value="GH"/>
</dbReference>
<dbReference type="InterPro" id="IPR009057">
    <property type="entry name" value="Homeodomain-like_sf"/>
</dbReference>
<dbReference type="InterPro" id="IPR039467">
    <property type="entry name" value="TFIIIB_B''_Myb"/>
</dbReference>
<dbReference type="Pfam" id="PF15963">
    <property type="entry name" value="Myb_DNA-bind_7"/>
    <property type="match status" value="1"/>
</dbReference>
<evidence type="ECO:0000256" key="6">
    <source>
        <dbReference type="ARBA" id="ARBA00056775"/>
    </source>
</evidence>
<dbReference type="Gene3D" id="1.10.10.60">
    <property type="entry name" value="Homeodomain-like"/>
    <property type="match status" value="1"/>
</dbReference>
<comment type="similarity">
    <text evidence="2">Belongs to the glycosyl hydrolase 1 family.</text>
</comment>
<dbReference type="STRING" id="5539.A0A3E2GZ42"/>
<dbReference type="SUPFAM" id="SSF51445">
    <property type="entry name" value="(Trans)glycosidases"/>
    <property type="match status" value="1"/>
</dbReference>
<reference evidence="9 10" key="1">
    <citation type="submission" date="2018-05" db="EMBL/GenBank/DDBJ databases">
        <title>Draft genome sequence of Scytalidium lignicola DSM 105466, a ubiquitous saprotrophic fungus.</title>
        <authorList>
            <person name="Buettner E."/>
            <person name="Gebauer A.M."/>
            <person name="Hofrichter M."/>
            <person name="Liers C."/>
            <person name="Kellner H."/>
        </authorList>
    </citation>
    <scope>NUCLEOTIDE SEQUENCE [LARGE SCALE GENOMIC DNA]</scope>
    <source>
        <strain evidence="9 10">DSM 105466</strain>
    </source>
</reference>
<evidence type="ECO:0000256" key="7">
    <source>
        <dbReference type="SAM" id="MobiDB-lite"/>
    </source>
</evidence>
<dbReference type="EC" id="3.2.1.21" evidence="3"/>
<evidence type="ECO:0000256" key="1">
    <source>
        <dbReference type="ARBA" id="ARBA00000448"/>
    </source>
</evidence>
<feature type="compositionally biased region" description="Low complexity" evidence="7">
    <location>
        <begin position="53"/>
        <end position="66"/>
    </location>
</feature>